<organism evidence="2 3">
    <name type="scientific">Lentzea albidocapillata subsp. violacea</name>
    <dbReference type="NCBI Taxonomy" id="128104"/>
    <lineage>
        <taxon>Bacteria</taxon>
        <taxon>Bacillati</taxon>
        <taxon>Actinomycetota</taxon>
        <taxon>Actinomycetes</taxon>
        <taxon>Pseudonocardiales</taxon>
        <taxon>Pseudonocardiaceae</taxon>
        <taxon>Lentzea</taxon>
    </lineage>
</organism>
<accession>A0A1G9YQ42</accession>
<evidence type="ECO:0000313" key="3">
    <source>
        <dbReference type="Proteomes" id="UP000199682"/>
    </source>
</evidence>
<feature type="region of interest" description="Disordered" evidence="1">
    <location>
        <begin position="1"/>
        <end position="26"/>
    </location>
</feature>
<gene>
    <name evidence="2" type="ORF">SAMN04488074_1353</name>
</gene>
<evidence type="ECO:0000256" key="1">
    <source>
        <dbReference type="SAM" id="MobiDB-lite"/>
    </source>
</evidence>
<name>A0A1G9YQ42_9PSEU</name>
<sequence>MAQTVSAGAVDDGVHVRRGKRGREQDMRSAYAAVQMTDDGSGLDCGDGGAVDEICGQFVLIVKRKVLDRVDELGTSDLSEWNRGER</sequence>
<dbReference type="Proteomes" id="UP000199682">
    <property type="component" value="Unassembled WGS sequence"/>
</dbReference>
<dbReference type="AlphaFoldDB" id="A0A1G9YQ42"/>
<reference evidence="3" key="1">
    <citation type="submission" date="2016-10" db="EMBL/GenBank/DDBJ databases">
        <authorList>
            <person name="Varghese N."/>
            <person name="Submissions S."/>
        </authorList>
    </citation>
    <scope>NUCLEOTIDE SEQUENCE [LARGE SCALE GENOMIC DNA]</scope>
    <source>
        <strain evidence="3">DSM 44796</strain>
    </source>
</reference>
<protein>
    <submittedName>
        <fullName evidence="2">Uncharacterized protein</fullName>
    </submittedName>
</protein>
<dbReference type="EMBL" id="FNET01000035">
    <property type="protein sequence ID" value="SDN11224.1"/>
    <property type="molecule type" value="Genomic_DNA"/>
</dbReference>
<proteinExistence type="predicted"/>
<evidence type="ECO:0000313" key="2">
    <source>
        <dbReference type="EMBL" id="SDN11224.1"/>
    </source>
</evidence>